<feature type="signal peptide" evidence="5">
    <location>
        <begin position="1"/>
        <end position="21"/>
    </location>
</feature>
<dbReference type="InterPro" id="IPR052508">
    <property type="entry name" value="Maize_Zein_Storage"/>
</dbReference>
<proteinExistence type="inferred from homology"/>
<dbReference type="Pfam" id="PF01559">
    <property type="entry name" value="Zein"/>
    <property type="match status" value="1"/>
</dbReference>
<organism evidence="6 7">
    <name type="scientific">Panicum virgatum</name>
    <name type="common">Blackwell switchgrass</name>
    <dbReference type="NCBI Taxonomy" id="38727"/>
    <lineage>
        <taxon>Eukaryota</taxon>
        <taxon>Viridiplantae</taxon>
        <taxon>Streptophyta</taxon>
        <taxon>Embryophyta</taxon>
        <taxon>Tracheophyta</taxon>
        <taxon>Spermatophyta</taxon>
        <taxon>Magnoliopsida</taxon>
        <taxon>Liliopsida</taxon>
        <taxon>Poales</taxon>
        <taxon>Poaceae</taxon>
        <taxon>PACMAD clade</taxon>
        <taxon>Panicoideae</taxon>
        <taxon>Panicodae</taxon>
        <taxon>Paniceae</taxon>
        <taxon>Panicinae</taxon>
        <taxon>Panicum</taxon>
        <taxon>Panicum sect. Hiantes</taxon>
    </lineage>
</organism>
<keyword evidence="4" id="KW-0708">Seed storage protein</keyword>
<evidence type="ECO:0000313" key="7">
    <source>
        <dbReference type="Proteomes" id="UP000823388"/>
    </source>
</evidence>
<evidence type="ECO:0000256" key="3">
    <source>
        <dbReference type="ARBA" id="ARBA00022761"/>
    </source>
</evidence>
<gene>
    <name evidence="6" type="ORF">PVAP13_8NG345496</name>
</gene>
<sequence length="209" mass="22507">MAAKIFALLALLALSVSATTAVIIPQCSLAASAATIPQFLSPIAAVGYENPIVQSYRLQHALAASNLQSSAIALQQQAALLQQQSLAHLIAQSIVAQQQQRVLSPFSQLGLANPATYLQQQMSLPFNQLAAVNPAVYLQQQLLPFNQLAVANSVAFSQQQQLQTFNPLAVAHPAAFWQQQQLVNQLALDESCSLLAATHRWFCHLLSSL</sequence>
<name>A0A8T0PAA4_PANVG</name>
<protein>
    <submittedName>
        <fullName evidence="6">Uncharacterized protein</fullName>
    </submittedName>
</protein>
<dbReference type="PANTHER" id="PTHR48244:SF3">
    <property type="entry name" value="22 KDA ALPHA-ZEIN 8"/>
    <property type="match status" value="1"/>
</dbReference>
<dbReference type="PANTHER" id="PTHR48244">
    <property type="entry name" value="ZEIN-ALPHA A20-RELATED"/>
    <property type="match status" value="1"/>
</dbReference>
<evidence type="ECO:0000256" key="1">
    <source>
        <dbReference type="ARBA" id="ARBA00005777"/>
    </source>
</evidence>
<evidence type="ECO:0000313" key="6">
    <source>
        <dbReference type="EMBL" id="KAG2558733.1"/>
    </source>
</evidence>
<keyword evidence="2 5" id="KW-0732">Signal</keyword>
<dbReference type="GO" id="GO:0045735">
    <property type="term" value="F:nutrient reservoir activity"/>
    <property type="evidence" value="ECO:0007669"/>
    <property type="project" value="UniProtKB-KW"/>
</dbReference>
<keyword evidence="7" id="KW-1185">Reference proteome</keyword>
<comment type="similarity">
    <text evidence="1">Belongs to the zein family.</text>
</comment>
<reference evidence="6" key="1">
    <citation type="submission" date="2020-05" db="EMBL/GenBank/DDBJ databases">
        <title>WGS assembly of Panicum virgatum.</title>
        <authorList>
            <person name="Lovell J.T."/>
            <person name="Jenkins J."/>
            <person name="Shu S."/>
            <person name="Juenger T.E."/>
            <person name="Schmutz J."/>
        </authorList>
    </citation>
    <scope>NUCLEOTIDE SEQUENCE</scope>
    <source>
        <strain evidence="6">AP13</strain>
    </source>
</reference>
<dbReference type="Proteomes" id="UP000823388">
    <property type="component" value="Chromosome 8N"/>
</dbReference>
<dbReference type="EMBL" id="CM029052">
    <property type="protein sequence ID" value="KAG2558733.1"/>
    <property type="molecule type" value="Genomic_DNA"/>
</dbReference>
<dbReference type="AlphaFoldDB" id="A0A8T0PAA4"/>
<dbReference type="InterPro" id="IPR002530">
    <property type="entry name" value="Zein"/>
</dbReference>
<feature type="chain" id="PRO_5035855026" evidence="5">
    <location>
        <begin position="22"/>
        <end position="209"/>
    </location>
</feature>
<evidence type="ECO:0000256" key="4">
    <source>
        <dbReference type="ARBA" id="ARBA00023129"/>
    </source>
</evidence>
<evidence type="ECO:0000256" key="5">
    <source>
        <dbReference type="SAM" id="SignalP"/>
    </source>
</evidence>
<comment type="caution">
    <text evidence="6">The sequence shown here is derived from an EMBL/GenBank/DDBJ whole genome shotgun (WGS) entry which is preliminary data.</text>
</comment>
<keyword evidence="3" id="KW-0758">Storage protein</keyword>
<accession>A0A8T0PAA4</accession>
<evidence type="ECO:0000256" key="2">
    <source>
        <dbReference type="ARBA" id="ARBA00022729"/>
    </source>
</evidence>